<organism evidence="3 4">
    <name type="scientific">Pythium insidiosum</name>
    <name type="common">Pythiosis disease agent</name>
    <dbReference type="NCBI Taxonomy" id="114742"/>
    <lineage>
        <taxon>Eukaryota</taxon>
        <taxon>Sar</taxon>
        <taxon>Stramenopiles</taxon>
        <taxon>Oomycota</taxon>
        <taxon>Peronosporomycetes</taxon>
        <taxon>Pythiales</taxon>
        <taxon>Pythiaceae</taxon>
        <taxon>Pythium</taxon>
    </lineage>
</organism>
<sequence>MGRAAFAYRDLDEELVSFADDHAYVSHASPPGKALSESTILKQFNDHQRSQRRRKLLGVGLFAALVLVTLLPMLLAARDATEAEDHALSLVLSAPYKGLRARETARASESEPVDEDDMVLLPAVAEGPSVGDPDPHDDLINATEEQEQVQEQGNDDAHTDNETAVHRSVQADSPARLVPDWNS</sequence>
<keyword evidence="2" id="KW-0812">Transmembrane</keyword>
<keyword evidence="4" id="KW-1185">Reference proteome</keyword>
<protein>
    <recommendedName>
        <fullName evidence="5">Transmembrane protein</fullName>
    </recommendedName>
</protein>
<evidence type="ECO:0008006" key="5">
    <source>
        <dbReference type="Google" id="ProtNLM"/>
    </source>
</evidence>
<dbReference type="Proteomes" id="UP001209570">
    <property type="component" value="Unassembled WGS sequence"/>
</dbReference>
<name>A0AAD5M4Q7_PYTIN</name>
<accession>A0AAD5M4Q7</accession>
<feature type="transmembrane region" description="Helical" evidence="2">
    <location>
        <begin position="56"/>
        <end position="75"/>
    </location>
</feature>
<gene>
    <name evidence="3" type="ORF">P43SY_000665</name>
</gene>
<comment type="caution">
    <text evidence="3">The sequence shown here is derived from an EMBL/GenBank/DDBJ whole genome shotgun (WGS) entry which is preliminary data.</text>
</comment>
<keyword evidence="2" id="KW-1133">Transmembrane helix</keyword>
<evidence type="ECO:0000256" key="2">
    <source>
        <dbReference type="SAM" id="Phobius"/>
    </source>
</evidence>
<keyword evidence="2" id="KW-0472">Membrane</keyword>
<evidence type="ECO:0000313" key="4">
    <source>
        <dbReference type="Proteomes" id="UP001209570"/>
    </source>
</evidence>
<reference evidence="3" key="1">
    <citation type="submission" date="2021-12" db="EMBL/GenBank/DDBJ databases">
        <title>Prjna785345.</title>
        <authorList>
            <person name="Rujirawat T."/>
            <person name="Krajaejun T."/>
        </authorList>
    </citation>
    <scope>NUCLEOTIDE SEQUENCE</scope>
    <source>
        <strain evidence="3">Pi057C3</strain>
    </source>
</reference>
<dbReference type="AlphaFoldDB" id="A0AAD5M4Q7"/>
<dbReference type="EMBL" id="JAKCXM010000066">
    <property type="protein sequence ID" value="KAJ0404265.1"/>
    <property type="molecule type" value="Genomic_DNA"/>
</dbReference>
<feature type="region of interest" description="Disordered" evidence="1">
    <location>
        <begin position="125"/>
        <end position="183"/>
    </location>
</feature>
<feature type="compositionally biased region" description="Basic and acidic residues" evidence="1">
    <location>
        <begin position="155"/>
        <end position="165"/>
    </location>
</feature>
<proteinExistence type="predicted"/>
<evidence type="ECO:0000313" key="3">
    <source>
        <dbReference type="EMBL" id="KAJ0404265.1"/>
    </source>
</evidence>
<evidence type="ECO:0000256" key="1">
    <source>
        <dbReference type="SAM" id="MobiDB-lite"/>
    </source>
</evidence>